<name>A0A167D829_9GAMM</name>
<comment type="caution">
    <text evidence="1">The sequence shown here is derived from an EMBL/GenBank/DDBJ whole genome shotgun (WGS) entry which is preliminary data.</text>
</comment>
<protein>
    <submittedName>
        <fullName evidence="1">Uncharacterized protein</fullName>
    </submittedName>
</protein>
<evidence type="ECO:0000313" key="1">
    <source>
        <dbReference type="EMBL" id="KZN48524.1"/>
    </source>
</evidence>
<sequence>MSIVVPAKFCADGIKFVFFACKVINQLVIQGRFIAFIRFVKLRLDNFTVWE</sequence>
<dbReference type="AlphaFoldDB" id="A0A167D829"/>
<proteinExistence type="predicted"/>
<dbReference type="PATRIC" id="fig|1365251.3.peg.3842"/>
<evidence type="ECO:0000313" key="2">
    <source>
        <dbReference type="Proteomes" id="UP000076503"/>
    </source>
</evidence>
<organism evidence="1 2">
    <name type="scientific">Pseudoalteromonas luteoviolacea H33</name>
    <dbReference type="NCBI Taxonomy" id="1365251"/>
    <lineage>
        <taxon>Bacteria</taxon>
        <taxon>Pseudomonadati</taxon>
        <taxon>Pseudomonadota</taxon>
        <taxon>Gammaproteobacteria</taxon>
        <taxon>Alteromonadales</taxon>
        <taxon>Pseudoalteromonadaceae</taxon>
        <taxon>Pseudoalteromonas</taxon>
    </lineage>
</organism>
<gene>
    <name evidence="1" type="ORF">N476_21870</name>
</gene>
<accession>A0A167D829</accession>
<dbReference type="EMBL" id="AUXZ01000091">
    <property type="protein sequence ID" value="KZN48524.1"/>
    <property type="molecule type" value="Genomic_DNA"/>
</dbReference>
<dbReference type="Proteomes" id="UP000076503">
    <property type="component" value="Unassembled WGS sequence"/>
</dbReference>
<reference evidence="1 2" key="1">
    <citation type="submission" date="2013-07" db="EMBL/GenBank/DDBJ databases">
        <title>Comparative Genomic and Metabolomic Analysis of Twelve Strains of Pseudoalteromonas luteoviolacea.</title>
        <authorList>
            <person name="Vynne N.G."/>
            <person name="Mansson M."/>
            <person name="Gram L."/>
        </authorList>
    </citation>
    <scope>NUCLEOTIDE SEQUENCE [LARGE SCALE GENOMIC DNA]</scope>
    <source>
        <strain evidence="1 2">H33</strain>
    </source>
</reference>